<sequence>MRTDRIEDVILGVAVPLRAVSDAHQAITLLRLELRTVHDLMGDCHVGDGVALLSVCYGLVVWTNGDWFRWQSGRTSNLGRPVYAFSPAADYVTAARRVALRYGQLRQDPQPT</sequence>
<protein>
    <submittedName>
        <fullName evidence="1">Uncharacterized protein</fullName>
    </submittedName>
</protein>
<dbReference type="EMBL" id="WXEW01000008">
    <property type="protein sequence ID" value="NAS25370.1"/>
    <property type="molecule type" value="Genomic_DNA"/>
</dbReference>
<dbReference type="Proteomes" id="UP000479526">
    <property type="component" value="Unassembled WGS sequence"/>
</dbReference>
<dbReference type="AlphaFoldDB" id="A0A7C9N3I4"/>
<evidence type="ECO:0000313" key="2">
    <source>
        <dbReference type="Proteomes" id="UP000479526"/>
    </source>
</evidence>
<evidence type="ECO:0000313" key="1">
    <source>
        <dbReference type="EMBL" id="NAS25370.1"/>
    </source>
</evidence>
<comment type="caution">
    <text evidence="1">The sequence shown here is derived from an EMBL/GenBank/DDBJ whole genome shotgun (WGS) entry which is preliminary data.</text>
</comment>
<dbReference type="RefSeq" id="WP_161482461.1">
    <property type="nucleotide sequence ID" value="NZ_WXEW01000008.1"/>
</dbReference>
<gene>
    <name evidence="1" type="ORF">GT755_27255</name>
</gene>
<organism evidence="1 2">
    <name type="scientific">Herbidospora solisilvae</name>
    <dbReference type="NCBI Taxonomy" id="2696284"/>
    <lineage>
        <taxon>Bacteria</taxon>
        <taxon>Bacillati</taxon>
        <taxon>Actinomycetota</taxon>
        <taxon>Actinomycetes</taxon>
        <taxon>Streptosporangiales</taxon>
        <taxon>Streptosporangiaceae</taxon>
        <taxon>Herbidospora</taxon>
    </lineage>
</organism>
<name>A0A7C9N3I4_9ACTN</name>
<proteinExistence type="predicted"/>
<reference evidence="1 2" key="1">
    <citation type="submission" date="2020-01" db="EMBL/GenBank/DDBJ databases">
        <title>Herbidospora sp. NEAU-GS84 nov., a novel actinomycete isolated from soil.</title>
        <authorList>
            <person name="Han L."/>
        </authorList>
    </citation>
    <scope>NUCLEOTIDE SEQUENCE [LARGE SCALE GENOMIC DNA]</scope>
    <source>
        <strain evidence="1 2">NEAU-GS84</strain>
    </source>
</reference>
<keyword evidence="2" id="KW-1185">Reference proteome</keyword>
<accession>A0A7C9N3I4</accession>